<accession>A0A0C3GK27</accession>
<keyword evidence="4" id="KW-1185">Reference proteome</keyword>
<feature type="transmembrane region" description="Helical" evidence="1">
    <location>
        <begin position="262"/>
        <end position="282"/>
    </location>
</feature>
<dbReference type="OrthoDB" id="3349377at2759"/>
<dbReference type="InterPro" id="IPR045340">
    <property type="entry name" value="DUF6533"/>
</dbReference>
<keyword evidence="1" id="KW-0812">Transmembrane</keyword>
<feature type="transmembrane region" description="Helical" evidence="1">
    <location>
        <begin position="196"/>
        <end position="215"/>
    </location>
</feature>
<dbReference type="Proteomes" id="UP000054166">
    <property type="component" value="Unassembled WGS sequence"/>
</dbReference>
<feature type="transmembrane region" description="Helical" evidence="1">
    <location>
        <begin position="140"/>
        <end position="161"/>
    </location>
</feature>
<dbReference type="InParanoid" id="A0A0C3GK27"/>
<evidence type="ECO:0000313" key="4">
    <source>
        <dbReference type="Proteomes" id="UP000054166"/>
    </source>
</evidence>
<dbReference type="Pfam" id="PF20151">
    <property type="entry name" value="DUF6533"/>
    <property type="match status" value="1"/>
</dbReference>
<dbReference type="AlphaFoldDB" id="A0A0C3GK27"/>
<feature type="transmembrane region" description="Helical" evidence="1">
    <location>
        <begin position="22"/>
        <end position="40"/>
    </location>
</feature>
<dbReference type="EMBL" id="KN832970">
    <property type="protein sequence ID" value="KIM91979.1"/>
    <property type="molecule type" value="Genomic_DNA"/>
</dbReference>
<dbReference type="HOGENOM" id="CLU_035509_15_0_1"/>
<reference evidence="4" key="2">
    <citation type="submission" date="2015-01" db="EMBL/GenBank/DDBJ databases">
        <title>Evolutionary Origins and Diversification of the Mycorrhizal Mutualists.</title>
        <authorList>
            <consortium name="DOE Joint Genome Institute"/>
            <consortium name="Mycorrhizal Genomics Consortium"/>
            <person name="Kohler A."/>
            <person name="Kuo A."/>
            <person name="Nagy L.G."/>
            <person name="Floudas D."/>
            <person name="Copeland A."/>
            <person name="Barry K.W."/>
            <person name="Cichocki N."/>
            <person name="Veneault-Fourrey C."/>
            <person name="LaButti K."/>
            <person name="Lindquist E.A."/>
            <person name="Lipzen A."/>
            <person name="Lundell T."/>
            <person name="Morin E."/>
            <person name="Murat C."/>
            <person name="Riley R."/>
            <person name="Ohm R."/>
            <person name="Sun H."/>
            <person name="Tunlid A."/>
            <person name="Henrissat B."/>
            <person name="Grigoriev I.V."/>
            <person name="Hibbett D.S."/>
            <person name="Martin F."/>
        </authorList>
    </citation>
    <scope>NUCLEOTIDE SEQUENCE [LARGE SCALE GENOMIC DNA]</scope>
    <source>
        <strain evidence="4">F 1598</strain>
    </source>
</reference>
<keyword evidence="1" id="KW-1133">Transmembrane helix</keyword>
<evidence type="ECO:0000256" key="1">
    <source>
        <dbReference type="SAM" id="Phobius"/>
    </source>
</evidence>
<evidence type="ECO:0000313" key="3">
    <source>
        <dbReference type="EMBL" id="KIM91979.1"/>
    </source>
</evidence>
<keyword evidence="1" id="KW-0472">Membrane</keyword>
<feature type="transmembrane region" description="Helical" evidence="1">
    <location>
        <begin position="61"/>
        <end position="80"/>
    </location>
</feature>
<evidence type="ECO:0000259" key="2">
    <source>
        <dbReference type="Pfam" id="PF20151"/>
    </source>
</evidence>
<feature type="domain" description="DUF6533" evidence="2">
    <location>
        <begin position="25"/>
        <end position="70"/>
    </location>
</feature>
<protein>
    <recommendedName>
        <fullName evidence="2">DUF6533 domain-containing protein</fullName>
    </recommendedName>
</protein>
<feature type="transmembrane region" description="Helical" evidence="1">
    <location>
        <begin position="114"/>
        <end position="133"/>
    </location>
</feature>
<feature type="transmembrane region" description="Helical" evidence="1">
    <location>
        <begin position="236"/>
        <end position="256"/>
    </location>
</feature>
<reference evidence="3 4" key="1">
    <citation type="submission" date="2014-04" db="EMBL/GenBank/DDBJ databases">
        <authorList>
            <consortium name="DOE Joint Genome Institute"/>
            <person name="Kuo A."/>
            <person name="Tarkka M."/>
            <person name="Buscot F."/>
            <person name="Kohler A."/>
            <person name="Nagy L.G."/>
            <person name="Floudas D."/>
            <person name="Copeland A."/>
            <person name="Barry K.W."/>
            <person name="Cichocki N."/>
            <person name="Veneault-Fourrey C."/>
            <person name="LaButti K."/>
            <person name="Lindquist E.A."/>
            <person name="Lipzen A."/>
            <person name="Lundell T."/>
            <person name="Morin E."/>
            <person name="Murat C."/>
            <person name="Sun H."/>
            <person name="Tunlid A."/>
            <person name="Henrissat B."/>
            <person name="Grigoriev I.V."/>
            <person name="Hibbett D.S."/>
            <person name="Martin F."/>
            <person name="Nordberg H.P."/>
            <person name="Cantor M.N."/>
            <person name="Hua S.X."/>
        </authorList>
    </citation>
    <scope>NUCLEOTIDE SEQUENCE [LARGE SCALE GENOMIC DNA]</scope>
    <source>
        <strain evidence="3 4">F 1598</strain>
    </source>
</reference>
<sequence length="354" mass="41070">MSSLPSDKLLELARHVLEANQLTRYALLSSAFIIFYDYVISFEREVELIWGKRWSIIKAVFLWYRYFGILCAIFELAVFMNNDVTDSLYFWFLDPLRLLSDKGPGYFWIRWETWGYFAIVLMTEVVLLLWIFVVHNRNLWILAFMGFLLFAEIAIVATILAKSFSNFHDVAHLLPGITFCLTVREPFFFHTVWSPILAYHTILFGLFLAKGLMVYRQRGSRTWTSTGLLETIYKNSFIDFLAIFAAYLSCAVMWLAADPFLAQIPVGFAVTFSITGCTRLLLNIRDAYYAQSQDDPYHVSTRQAGTVVTGTSSGYWMEDESNSVRAQSIYAEYTPRDLWAFELREMKWSGNLED</sequence>
<name>A0A0C3GK27_PILCF</name>
<gene>
    <name evidence="3" type="ORF">PILCRDRAFT_133</name>
</gene>
<dbReference type="STRING" id="765440.A0A0C3GK27"/>
<organism evidence="3 4">
    <name type="scientific">Piloderma croceum (strain F 1598)</name>
    <dbReference type="NCBI Taxonomy" id="765440"/>
    <lineage>
        <taxon>Eukaryota</taxon>
        <taxon>Fungi</taxon>
        <taxon>Dikarya</taxon>
        <taxon>Basidiomycota</taxon>
        <taxon>Agaricomycotina</taxon>
        <taxon>Agaricomycetes</taxon>
        <taxon>Agaricomycetidae</taxon>
        <taxon>Atheliales</taxon>
        <taxon>Atheliaceae</taxon>
        <taxon>Piloderma</taxon>
    </lineage>
</organism>
<proteinExistence type="predicted"/>